<accession>A0A2I1GRF2</accession>
<dbReference type="EMBL" id="LLXI01000717">
    <property type="protein sequence ID" value="PKY49211.1"/>
    <property type="molecule type" value="Genomic_DNA"/>
</dbReference>
<comment type="caution">
    <text evidence="1">The sequence shown here is derived from an EMBL/GenBank/DDBJ whole genome shotgun (WGS) entry which is preliminary data.</text>
</comment>
<sequence length="170" mass="19534">MFIYCGKMNWEGYADNEEFTVILPFGSSRLDDPIHLYWQWTQNANGDTKVNVLSQTTITSVTQTGVQGEAKFSCIHNDYYTFDITSKQDGAQLSIFMRNPAGYTSSEMILQKFSPSRKLSDADYPMSPERPLLRIYASKLNWYEYAVNELFIVVLPDGLDKDFPVTAHWQ</sequence>
<organism evidence="1 2">
    <name type="scientific">Rhizophagus irregularis</name>
    <dbReference type="NCBI Taxonomy" id="588596"/>
    <lineage>
        <taxon>Eukaryota</taxon>
        <taxon>Fungi</taxon>
        <taxon>Fungi incertae sedis</taxon>
        <taxon>Mucoromycota</taxon>
        <taxon>Glomeromycotina</taxon>
        <taxon>Glomeromycetes</taxon>
        <taxon>Glomerales</taxon>
        <taxon>Glomeraceae</taxon>
        <taxon>Rhizophagus</taxon>
    </lineage>
</organism>
<protein>
    <submittedName>
        <fullName evidence="1">Uncharacterized protein</fullName>
    </submittedName>
</protein>
<dbReference type="Proteomes" id="UP000234323">
    <property type="component" value="Unassembled WGS sequence"/>
</dbReference>
<gene>
    <name evidence="1" type="ORF">RhiirA4_322903</name>
</gene>
<dbReference type="AlphaFoldDB" id="A0A2I1GRF2"/>
<dbReference type="OrthoDB" id="2370987at2759"/>
<keyword evidence="2" id="KW-1185">Reference proteome</keyword>
<proteinExistence type="predicted"/>
<reference evidence="1 2" key="1">
    <citation type="submission" date="2015-10" db="EMBL/GenBank/DDBJ databases">
        <title>Genome analyses suggest a sexual origin of heterokaryosis in a supposedly ancient asexual fungus.</title>
        <authorList>
            <person name="Ropars J."/>
            <person name="Sedzielewska K."/>
            <person name="Noel J."/>
            <person name="Charron P."/>
            <person name="Farinelli L."/>
            <person name="Marton T."/>
            <person name="Kruger M."/>
            <person name="Pelin A."/>
            <person name="Brachmann A."/>
            <person name="Corradi N."/>
        </authorList>
    </citation>
    <scope>NUCLEOTIDE SEQUENCE [LARGE SCALE GENOMIC DNA]</scope>
    <source>
        <strain evidence="1 2">A4</strain>
    </source>
</reference>
<evidence type="ECO:0000313" key="2">
    <source>
        <dbReference type="Proteomes" id="UP000234323"/>
    </source>
</evidence>
<evidence type="ECO:0000313" key="1">
    <source>
        <dbReference type="EMBL" id="PKY49211.1"/>
    </source>
</evidence>
<name>A0A2I1GRF2_9GLOM</name>